<sequence>MQFTKQAKLIQFLKNELLIPQNSISLALRQSPDLGVNTFAMVLLQYGLITLEQLDKIFDWLETV</sequence>
<name>A0A928Z7D9_9CYAN</name>
<comment type="caution">
    <text evidence="1">The sequence shown here is derived from an EMBL/GenBank/DDBJ whole genome shotgun (WGS) entry which is preliminary data.</text>
</comment>
<organism evidence="1 2">
    <name type="scientific">Zarconia navalis LEGE 11467</name>
    <dbReference type="NCBI Taxonomy" id="1828826"/>
    <lineage>
        <taxon>Bacteria</taxon>
        <taxon>Bacillati</taxon>
        <taxon>Cyanobacteriota</taxon>
        <taxon>Cyanophyceae</taxon>
        <taxon>Oscillatoriophycideae</taxon>
        <taxon>Oscillatoriales</taxon>
        <taxon>Oscillatoriales incertae sedis</taxon>
        <taxon>Zarconia</taxon>
        <taxon>Zarconia navalis</taxon>
    </lineage>
</organism>
<dbReference type="Proteomes" id="UP000621799">
    <property type="component" value="Unassembled WGS sequence"/>
</dbReference>
<accession>A0A928Z7D9</accession>
<evidence type="ECO:0000313" key="1">
    <source>
        <dbReference type="EMBL" id="MBE9041347.1"/>
    </source>
</evidence>
<dbReference type="Pfam" id="PF11165">
    <property type="entry name" value="DUF2949"/>
    <property type="match status" value="1"/>
</dbReference>
<proteinExistence type="predicted"/>
<dbReference type="RefSeq" id="WP_264321558.1">
    <property type="nucleotide sequence ID" value="NZ_JADEXN010000183.1"/>
</dbReference>
<evidence type="ECO:0000313" key="2">
    <source>
        <dbReference type="Proteomes" id="UP000621799"/>
    </source>
</evidence>
<keyword evidence="2" id="KW-1185">Reference proteome</keyword>
<dbReference type="AlphaFoldDB" id="A0A928Z7D9"/>
<reference evidence="1" key="1">
    <citation type="submission" date="2020-10" db="EMBL/GenBank/DDBJ databases">
        <authorList>
            <person name="Castelo-Branco R."/>
            <person name="Eusebio N."/>
            <person name="Adriana R."/>
            <person name="Vieira A."/>
            <person name="Brugerolle De Fraissinette N."/>
            <person name="Rezende De Castro R."/>
            <person name="Schneider M.P."/>
            <person name="Vasconcelos V."/>
            <person name="Leao P.N."/>
        </authorList>
    </citation>
    <scope>NUCLEOTIDE SEQUENCE</scope>
    <source>
        <strain evidence="1">LEGE 11467</strain>
    </source>
</reference>
<dbReference type="InterPro" id="IPR021336">
    <property type="entry name" value="DUF2949"/>
</dbReference>
<protein>
    <submittedName>
        <fullName evidence="1">DUF2949 domain-containing protein</fullName>
    </submittedName>
</protein>
<gene>
    <name evidence="1" type="ORF">IQ235_11200</name>
</gene>
<dbReference type="EMBL" id="JADEXN010000183">
    <property type="protein sequence ID" value="MBE9041347.1"/>
    <property type="molecule type" value="Genomic_DNA"/>
</dbReference>